<evidence type="ECO:0000256" key="13">
    <source>
        <dbReference type="ARBA" id="ARBA00057335"/>
    </source>
</evidence>
<dbReference type="PANTHER" id="PTHR31321">
    <property type="entry name" value="ACYL-COA THIOESTER HYDROLASE YBHC-RELATED"/>
    <property type="match status" value="1"/>
</dbReference>
<evidence type="ECO:0000256" key="14">
    <source>
        <dbReference type="PROSITE-ProRule" id="PRU10040"/>
    </source>
</evidence>
<organism evidence="17 18">
    <name type="scientific">Musa troglodytarum</name>
    <name type="common">fe'i banana</name>
    <dbReference type="NCBI Taxonomy" id="320322"/>
    <lineage>
        <taxon>Eukaryota</taxon>
        <taxon>Viridiplantae</taxon>
        <taxon>Streptophyta</taxon>
        <taxon>Embryophyta</taxon>
        <taxon>Tracheophyta</taxon>
        <taxon>Spermatophyta</taxon>
        <taxon>Magnoliopsida</taxon>
        <taxon>Liliopsida</taxon>
        <taxon>Zingiberales</taxon>
        <taxon>Musaceae</taxon>
        <taxon>Musa</taxon>
    </lineage>
</organism>
<dbReference type="InterPro" id="IPR000070">
    <property type="entry name" value="Pectinesterase_cat"/>
</dbReference>
<evidence type="ECO:0000256" key="4">
    <source>
        <dbReference type="ARBA" id="ARBA00013229"/>
    </source>
</evidence>
<evidence type="ECO:0000256" key="2">
    <source>
        <dbReference type="ARBA" id="ARBA00005184"/>
    </source>
</evidence>
<dbReference type="GO" id="GO:0045490">
    <property type="term" value="P:pectin catabolic process"/>
    <property type="evidence" value="ECO:0007669"/>
    <property type="project" value="UniProtKB-UniRule"/>
</dbReference>
<dbReference type="PANTHER" id="PTHR31321:SF73">
    <property type="entry name" value="PECTINESTERASE 14-RELATED"/>
    <property type="match status" value="1"/>
</dbReference>
<evidence type="ECO:0000256" key="9">
    <source>
        <dbReference type="ARBA" id="ARBA00023085"/>
    </source>
</evidence>
<comment type="pathway">
    <text evidence="2 15">Glycan metabolism; pectin degradation; 2-dehydro-3-deoxy-D-gluconate from pectin: step 1/5.</text>
</comment>
<accession>A0A9E7F0Q1</accession>
<keyword evidence="5" id="KW-0134">Cell wall</keyword>
<evidence type="ECO:0000256" key="15">
    <source>
        <dbReference type="RuleBase" id="RU000589"/>
    </source>
</evidence>
<keyword evidence="7" id="KW-0732">Signal</keyword>
<evidence type="ECO:0000313" key="17">
    <source>
        <dbReference type="EMBL" id="URD87399.1"/>
    </source>
</evidence>
<dbReference type="PROSITE" id="PS00503">
    <property type="entry name" value="PECTINESTERASE_2"/>
    <property type="match status" value="1"/>
</dbReference>
<keyword evidence="6" id="KW-0964">Secreted</keyword>
<comment type="similarity">
    <text evidence="3">Belongs to the pectinesterase family.</text>
</comment>
<keyword evidence="8 15" id="KW-0378">Hydrolase</keyword>
<dbReference type="GO" id="GO:0042545">
    <property type="term" value="P:cell wall modification"/>
    <property type="evidence" value="ECO:0007669"/>
    <property type="project" value="UniProtKB-UniRule"/>
</dbReference>
<dbReference type="InterPro" id="IPR011050">
    <property type="entry name" value="Pectin_lyase_fold/virulence"/>
</dbReference>
<sequence length="460" mass="51035">MDQHSNMTMRKLGKPFLWISAISFALVSVLLSFNTFPPATVLSETATSSGGLLGNIVSSVLSPSSAFIDNVVSLIEQVLWRGHHHHHHHHHHHRHRWQHHRRRRRRACDNSKWVSPLALEQNATLILTVDQKGCANFSSVQKAIDAVPDYSPNRTLIILDSGVYREKVFVWANKTNITMQGQGFLNTSIAWNDTANSTGGTIYSASVSIFSFNFIAYNISFQNTAPPASPGDVGAQAVALRIAGDQAALYGCGFYGAQDTLLDERGRHYFRECFIEGSIDFIFGNARSLYEACTINSIAKQATSDVGGVTGCITAHGGSSATEKTGFSFVNCSIGGTGKVWLGRAWGPYATVVFSRTYMTSIIAPEGWNDWNDPSRDQSVCFGEYECMGPGAKYTLRTSYAKQLEQCQAASFMDISYVEGKDWVLPPDHNNWYNPCEKRRHRAHIRTNQAEMDDQKAEDM</sequence>
<evidence type="ECO:0000256" key="7">
    <source>
        <dbReference type="ARBA" id="ARBA00022729"/>
    </source>
</evidence>
<dbReference type="Proteomes" id="UP001055439">
    <property type="component" value="Chromosome 2"/>
</dbReference>
<comment type="subcellular location">
    <subcellularLocation>
        <location evidence="1">Secreted</location>
        <location evidence="1">Cell wall</location>
    </subcellularLocation>
</comment>
<dbReference type="GO" id="GO:0030599">
    <property type="term" value="F:pectinesterase activity"/>
    <property type="evidence" value="ECO:0007669"/>
    <property type="project" value="UniProtKB-UniRule"/>
</dbReference>
<keyword evidence="10" id="KW-0325">Glycoprotein</keyword>
<keyword evidence="9 15" id="KW-0063">Aspartyl esterase</keyword>
<dbReference type="Gene3D" id="2.160.20.10">
    <property type="entry name" value="Single-stranded right-handed beta-helix, Pectin lyase-like"/>
    <property type="match status" value="1"/>
</dbReference>
<evidence type="ECO:0000256" key="12">
    <source>
        <dbReference type="ARBA" id="ARBA00047928"/>
    </source>
</evidence>
<dbReference type="InterPro" id="IPR033131">
    <property type="entry name" value="Pectinesterase_Asp_AS"/>
</dbReference>
<gene>
    <name evidence="17" type="ORF">MUK42_27038</name>
</gene>
<comment type="function">
    <text evidence="13">Acts in the modification of cell walls via demethylesterification of cell wall pectin.</text>
</comment>
<dbReference type="AlphaFoldDB" id="A0A9E7F0Q1"/>
<dbReference type="EMBL" id="CP097504">
    <property type="protein sequence ID" value="URD87399.1"/>
    <property type="molecule type" value="Genomic_DNA"/>
</dbReference>
<dbReference type="EC" id="3.1.1.11" evidence="4 15"/>
<evidence type="ECO:0000313" key="18">
    <source>
        <dbReference type="Proteomes" id="UP001055439"/>
    </source>
</evidence>
<evidence type="ECO:0000256" key="3">
    <source>
        <dbReference type="ARBA" id="ARBA00008891"/>
    </source>
</evidence>
<evidence type="ECO:0000256" key="5">
    <source>
        <dbReference type="ARBA" id="ARBA00022512"/>
    </source>
</evidence>
<feature type="active site" evidence="14">
    <location>
        <position position="280"/>
    </location>
</feature>
<feature type="domain" description="Pectinesterase catalytic" evidence="16">
    <location>
        <begin position="128"/>
        <end position="420"/>
    </location>
</feature>
<comment type="catalytic activity">
    <reaction evidence="12 15">
        <text>[(1-&gt;4)-alpha-D-galacturonosyl methyl ester](n) + n H2O = [(1-&gt;4)-alpha-D-galacturonosyl](n) + n methanol + n H(+)</text>
        <dbReference type="Rhea" id="RHEA:22380"/>
        <dbReference type="Rhea" id="RHEA-COMP:14570"/>
        <dbReference type="Rhea" id="RHEA-COMP:14573"/>
        <dbReference type="ChEBI" id="CHEBI:15377"/>
        <dbReference type="ChEBI" id="CHEBI:15378"/>
        <dbReference type="ChEBI" id="CHEBI:17790"/>
        <dbReference type="ChEBI" id="CHEBI:140522"/>
        <dbReference type="ChEBI" id="CHEBI:140523"/>
        <dbReference type="EC" id="3.1.1.11"/>
    </reaction>
</comment>
<evidence type="ECO:0000256" key="8">
    <source>
        <dbReference type="ARBA" id="ARBA00022801"/>
    </source>
</evidence>
<dbReference type="OrthoDB" id="2019149at2759"/>
<name>A0A9E7F0Q1_9LILI</name>
<dbReference type="FunFam" id="2.160.20.10:FF:000033">
    <property type="entry name" value="Pectinesterase"/>
    <property type="match status" value="1"/>
</dbReference>
<dbReference type="SUPFAM" id="SSF51126">
    <property type="entry name" value="Pectin lyase-like"/>
    <property type="match status" value="1"/>
</dbReference>
<evidence type="ECO:0000256" key="6">
    <source>
        <dbReference type="ARBA" id="ARBA00022525"/>
    </source>
</evidence>
<dbReference type="InterPro" id="IPR012334">
    <property type="entry name" value="Pectin_lyas_fold"/>
</dbReference>
<dbReference type="Pfam" id="PF01095">
    <property type="entry name" value="Pectinesterase"/>
    <property type="match status" value="1"/>
</dbReference>
<evidence type="ECO:0000259" key="16">
    <source>
        <dbReference type="Pfam" id="PF01095"/>
    </source>
</evidence>
<keyword evidence="18" id="KW-1185">Reference proteome</keyword>
<evidence type="ECO:0000256" key="11">
    <source>
        <dbReference type="ARBA" id="ARBA00023316"/>
    </source>
</evidence>
<protein>
    <recommendedName>
        <fullName evidence="4 15">Pectinesterase</fullName>
        <ecNumber evidence="4 15">3.1.1.11</ecNumber>
    </recommendedName>
</protein>
<evidence type="ECO:0000256" key="10">
    <source>
        <dbReference type="ARBA" id="ARBA00023180"/>
    </source>
</evidence>
<proteinExistence type="inferred from homology"/>
<keyword evidence="11" id="KW-0961">Cell wall biogenesis/degradation</keyword>
<evidence type="ECO:0000256" key="1">
    <source>
        <dbReference type="ARBA" id="ARBA00004191"/>
    </source>
</evidence>
<reference evidence="17" key="1">
    <citation type="submission" date="2022-05" db="EMBL/GenBank/DDBJ databases">
        <title>The Musa troglodytarum L. genome provides insights into the mechanism of non-climacteric behaviour and enrichment of carotenoids.</title>
        <authorList>
            <person name="Wang J."/>
        </authorList>
    </citation>
    <scope>NUCLEOTIDE SEQUENCE</scope>
    <source>
        <tissue evidence="17">Leaf</tissue>
    </source>
</reference>